<sequence length="735" mass="80631">MMPNEIAARVYRDGERVDANAMHGYGYLSPWMAHWKHTTSYKSATNPVCNGLSVGCEVKVVKGDSDVERCDLLGGSDAGSDSSMHTGATRVGFVDEGETGKSKKVSFGSKPFLISSLSQNLNGRSPFQREDKSVFRGEEGKSGTKSCSGHENVSFNRAGSHLSLTSSQAAPPKIETSVKECQLLSQGVPVKSMFTAELKNLALSTSVQNNLVKSASDIVPTNGRDKGKSVMAEIVGGPREVYPSSYNSASQEHYTSTKYHSYSSLCVPEKQMSSLLDPRRSSLSRLMGGSFARIPQDPIADDDGLYVVRSQHHKIQNLIANPNITNQTALSEPAKPQKFYGVSSSVARVPHSVYGVKAAKIYTNLDSVEELSRGHPNISQTTHRFLMSKNTDVNLFDKSQFFRDSMASTKFKGNNFNETLDLSLTPPASDHTVDCLKLETLGSSRKREKKEHIHNFRCPTSLMNDSSSEPNAMDIDTLHENNLPGEVPLLSNKCSKDSQNSFTSQGATISARGKNIEKSVSTVVPDINEEPGELFTPVSPMVDWETSPSRTHSLDVDQLFSHAKGHARSKSSSSSLGSDPSTRWVKRLKLCTLNSAHGTKSENIGETSHVILTNKTNMEAETVYHVEGERVPDPPPTVLSNEESSFTEVKETVGITLSHPWIQRWSHNRAACSKKRHESTEHRDPKSSNTVPEEFKNKQFPSIAAMALMGKAMNCFNPSELTKKGPVIVWNTKRI</sequence>
<feature type="region of interest" description="Disordered" evidence="1">
    <location>
        <begin position="562"/>
        <end position="581"/>
    </location>
</feature>
<gene>
    <name evidence="2" type="ORF">L195_g001715</name>
</gene>
<evidence type="ECO:0000313" key="3">
    <source>
        <dbReference type="Proteomes" id="UP000236291"/>
    </source>
</evidence>
<feature type="compositionally biased region" description="Basic and acidic residues" evidence="1">
    <location>
        <begin position="127"/>
        <end position="142"/>
    </location>
</feature>
<reference evidence="2 3" key="2">
    <citation type="journal article" date="2017" name="Front. Plant Sci.">
        <title>Gene Classification and Mining of Molecular Markers Useful in Red Clover (Trifolium pratense) Breeding.</title>
        <authorList>
            <person name="Istvanek J."/>
            <person name="Dluhosova J."/>
            <person name="Dluhos P."/>
            <person name="Patkova L."/>
            <person name="Nedelnik J."/>
            <person name="Repkova J."/>
        </authorList>
    </citation>
    <scope>NUCLEOTIDE SEQUENCE [LARGE SCALE GENOMIC DNA]</scope>
    <source>
        <strain evidence="3">cv. Tatra</strain>
        <tissue evidence="2">Young leaves</tissue>
    </source>
</reference>
<evidence type="ECO:0000313" key="2">
    <source>
        <dbReference type="EMBL" id="PNY05271.1"/>
    </source>
</evidence>
<dbReference type="AlphaFoldDB" id="A0A2K3NQG2"/>
<dbReference type="PANTHER" id="PTHR36062">
    <property type="entry name" value="OS01G0687300 PROTEIN"/>
    <property type="match status" value="1"/>
</dbReference>
<dbReference type="InterPro" id="IPR037476">
    <property type="entry name" value="PCH1"/>
</dbReference>
<feature type="region of interest" description="Disordered" evidence="1">
    <location>
        <begin position="672"/>
        <end position="694"/>
    </location>
</feature>
<name>A0A2K3NQG2_TRIPR</name>
<comment type="caution">
    <text evidence="2">The sequence shown here is derived from an EMBL/GenBank/DDBJ whole genome shotgun (WGS) entry which is preliminary data.</text>
</comment>
<dbReference type="EMBL" id="ASHM01000715">
    <property type="protein sequence ID" value="PNY05271.1"/>
    <property type="molecule type" value="Genomic_DNA"/>
</dbReference>
<evidence type="ECO:0000256" key="1">
    <source>
        <dbReference type="SAM" id="MobiDB-lite"/>
    </source>
</evidence>
<protein>
    <recommendedName>
        <fullName evidence="4">F-box family protein</fullName>
    </recommendedName>
</protein>
<dbReference type="GO" id="GO:0010099">
    <property type="term" value="P:regulation of photomorphogenesis"/>
    <property type="evidence" value="ECO:0007669"/>
    <property type="project" value="InterPro"/>
</dbReference>
<accession>A0A2K3NQG2</accession>
<proteinExistence type="predicted"/>
<evidence type="ECO:0008006" key="4">
    <source>
        <dbReference type="Google" id="ProtNLM"/>
    </source>
</evidence>
<dbReference type="PANTHER" id="PTHR36062:SF1">
    <property type="entry name" value="OS01G0687300 PROTEIN"/>
    <property type="match status" value="1"/>
</dbReference>
<organism evidence="2 3">
    <name type="scientific">Trifolium pratense</name>
    <name type="common">Red clover</name>
    <dbReference type="NCBI Taxonomy" id="57577"/>
    <lineage>
        <taxon>Eukaryota</taxon>
        <taxon>Viridiplantae</taxon>
        <taxon>Streptophyta</taxon>
        <taxon>Embryophyta</taxon>
        <taxon>Tracheophyta</taxon>
        <taxon>Spermatophyta</taxon>
        <taxon>Magnoliopsida</taxon>
        <taxon>eudicotyledons</taxon>
        <taxon>Gunneridae</taxon>
        <taxon>Pentapetalae</taxon>
        <taxon>rosids</taxon>
        <taxon>fabids</taxon>
        <taxon>Fabales</taxon>
        <taxon>Fabaceae</taxon>
        <taxon>Papilionoideae</taxon>
        <taxon>50 kb inversion clade</taxon>
        <taxon>NPAAA clade</taxon>
        <taxon>Hologalegina</taxon>
        <taxon>IRL clade</taxon>
        <taxon>Trifolieae</taxon>
        <taxon>Trifolium</taxon>
    </lineage>
</organism>
<dbReference type="STRING" id="57577.A0A2K3NQG2"/>
<reference evidence="2 3" key="1">
    <citation type="journal article" date="2014" name="Am. J. Bot.">
        <title>Genome assembly and annotation for red clover (Trifolium pratense; Fabaceae).</title>
        <authorList>
            <person name="Istvanek J."/>
            <person name="Jaros M."/>
            <person name="Krenek A."/>
            <person name="Repkova J."/>
        </authorList>
    </citation>
    <scope>NUCLEOTIDE SEQUENCE [LARGE SCALE GENOMIC DNA]</scope>
    <source>
        <strain evidence="3">cv. Tatra</strain>
        <tissue evidence="2">Young leaves</tissue>
    </source>
</reference>
<feature type="region of interest" description="Disordered" evidence="1">
    <location>
        <begin position="123"/>
        <end position="151"/>
    </location>
</feature>
<dbReference type="Proteomes" id="UP000236291">
    <property type="component" value="Unassembled WGS sequence"/>
</dbReference>